<organism evidence="5 6">
    <name type="scientific">Podospora fimiseda</name>
    <dbReference type="NCBI Taxonomy" id="252190"/>
    <lineage>
        <taxon>Eukaryota</taxon>
        <taxon>Fungi</taxon>
        <taxon>Dikarya</taxon>
        <taxon>Ascomycota</taxon>
        <taxon>Pezizomycotina</taxon>
        <taxon>Sordariomycetes</taxon>
        <taxon>Sordariomycetidae</taxon>
        <taxon>Sordariales</taxon>
        <taxon>Podosporaceae</taxon>
        <taxon>Podospora</taxon>
    </lineage>
</organism>
<keyword evidence="1" id="KW-0863">Zinc-finger</keyword>
<feature type="region of interest" description="Disordered" evidence="2">
    <location>
        <begin position="1"/>
        <end position="73"/>
    </location>
</feature>
<evidence type="ECO:0000313" key="6">
    <source>
        <dbReference type="Proteomes" id="UP001301958"/>
    </source>
</evidence>
<evidence type="ECO:0000256" key="2">
    <source>
        <dbReference type="SAM" id="MobiDB-lite"/>
    </source>
</evidence>
<dbReference type="InterPro" id="IPR001841">
    <property type="entry name" value="Znf_RING"/>
</dbReference>
<dbReference type="Gene3D" id="3.30.40.10">
    <property type="entry name" value="Zinc/RING finger domain, C3HC4 (zinc finger)"/>
    <property type="match status" value="1"/>
</dbReference>
<sequence>MEQRTSAYSFYLPYPNSSSSSSSSSAHSYVEDRHSSSSSERYTSDVAPSSSIPNTTAQLAPRPLQRRKRRINRYRSRAAPPDFSDNYAKALTERFYVLSRTRTADPLEEKVELVGTTGNIYIVTITQTPRCTCPVGARGHQCKHQVYVVMRVLHATSTYVYQHKLATSELEEIFAAAPLPDPAKVKEERRKPVEGDCPICFSEMKKDEAEKIVWCRAACGQNIHNRCFEKWAETKRGEQAEQNDIGTNTGSNRGVVVTCPFCRSTWVEDYTVKVDKKKGRRNSEGYINVAEQLGIYTVRPLDFYALIGCGYREEEQDY</sequence>
<accession>A0AAN7BWM2</accession>
<keyword evidence="1" id="KW-0479">Metal-binding</keyword>
<reference evidence="5" key="1">
    <citation type="journal article" date="2023" name="Mol. Phylogenet. Evol.">
        <title>Genome-scale phylogeny and comparative genomics of the fungal order Sordariales.</title>
        <authorList>
            <person name="Hensen N."/>
            <person name="Bonometti L."/>
            <person name="Westerberg I."/>
            <person name="Brannstrom I.O."/>
            <person name="Guillou S."/>
            <person name="Cros-Aarteil S."/>
            <person name="Calhoun S."/>
            <person name="Haridas S."/>
            <person name="Kuo A."/>
            <person name="Mondo S."/>
            <person name="Pangilinan J."/>
            <person name="Riley R."/>
            <person name="LaButti K."/>
            <person name="Andreopoulos B."/>
            <person name="Lipzen A."/>
            <person name="Chen C."/>
            <person name="Yan M."/>
            <person name="Daum C."/>
            <person name="Ng V."/>
            <person name="Clum A."/>
            <person name="Steindorff A."/>
            <person name="Ohm R.A."/>
            <person name="Martin F."/>
            <person name="Silar P."/>
            <person name="Natvig D.O."/>
            <person name="Lalanne C."/>
            <person name="Gautier V."/>
            <person name="Ament-Velasquez S.L."/>
            <person name="Kruys A."/>
            <person name="Hutchinson M.I."/>
            <person name="Powell A.J."/>
            <person name="Barry K."/>
            <person name="Miller A.N."/>
            <person name="Grigoriev I.V."/>
            <person name="Debuchy R."/>
            <person name="Gladieux P."/>
            <person name="Hiltunen Thoren M."/>
            <person name="Johannesson H."/>
        </authorList>
    </citation>
    <scope>NUCLEOTIDE SEQUENCE</scope>
    <source>
        <strain evidence="5">CBS 990.96</strain>
    </source>
</reference>
<comment type="caution">
    <text evidence="5">The sequence shown here is derived from an EMBL/GenBank/DDBJ whole genome shotgun (WGS) entry which is preliminary data.</text>
</comment>
<protein>
    <submittedName>
        <fullName evidence="5">Ring finger domain-containing protein</fullName>
    </submittedName>
</protein>
<dbReference type="GO" id="GO:0008270">
    <property type="term" value="F:zinc ion binding"/>
    <property type="evidence" value="ECO:0007669"/>
    <property type="project" value="UniProtKB-KW"/>
</dbReference>
<dbReference type="GO" id="GO:0061630">
    <property type="term" value="F:ubiquitin protein ligase activity"/>
    <property type="evidence" value="ECO:0007669"/>
    <property type="project" value="InterPro"/>
</dbReference>
<feature type="compositionally biased region" description="Low complexity" evidence="2">
    <location>
        <begin position="17"/>
        <end position="28"/>
    </location>
</feature>
<dbReference type="PANTHER" id="PTHR21540:SF0">
    <property type="entry name" value="PHD FAMILY PROTEIN"/>
    <property type="match status" value="1"/>
</dbReference>
<keyword evidence="6" id="KW-1185">Reference proteome</keyword>
<feature type="compositionally biased region" description="Polar residues" evidence="2">
    <location>
        <begin position="47"/>
        <end position="58"/>
    </location>
</feature>
<reference evidence="5" key="2">
    <citation type="submission" date="2023-05" db="EMBL/GenBank/DDBJ databases">
        <authorList>
            <consortium name="Lawrence Berkeley National Laboratory"/>
            <person name="Steindorff A."/>
            <person name="Hensen N."/>
            <person name="Bonometti L."/>
            <person name="Westerberg I."/>
            <person name="Brannstrom I.O."/>
            <person name="Guillou S."/>
            <person name="Cros-Aarteil S."/>
            <person name="Calhoun S."/>
            <person name="Haridas S."/>
            <person name="Kuo A."/>
            <person name="Mondo S."/>
            <person name="Pangilinan J."/>
            <person name="Riley R."/>
            <person name="Labutti K."/>
            <person name="Andreopoulos B."/>
            <person name="Lipzen A."/>
            <person name="Chen C."/>
            <person name="Yanf M."/>
            <person name="Daum C."/>
            <person name="Ng V."/>
            <person name="Clum A."/>
            <person name="Ohm R."/>
            <person name="Martin F."/>
            <person name="Silar P."/>
            <person name="Natvig D."/>
            <person name="Lalanne C."/>
            <person name="Gautier V."/>
            <person name="Ament-Velasquez S.L."/>
            <person name="Kruys A."/>
            <person name="Hutchinson M.I."/>
            <person name="Powell A.J."/>
            <person name="Barry K."/>
            <person name="Miller A.N."/>
            <person name="Grigoriev I.V."/>
            <person name="Debuchy R."/>
            <person name="Gladieux P."/>
            <person name="Thoren M.H."/>
            <person name="Johannesson H."/>
        </authorList>
    </citation>
    <scope>NUCLEOTIDE SEQUENCE</scope>
    <source>
        <strain evidence="5">CBS 990.96</strain>
    </source>
</reference>
<gene>
    <name evidence="5" type="ORF">QBC38DRAFT_467582</name>
</gene>
<keyword evidence="1" id="KW-0862">Zinc</keyword>
<evidence type="ECO:0000256" key="1">
    <source>
        <dbReference type="PROSITE-ProRule" id="PRU00175"/>
    </source>
</evidence>
<feature type="compositionally biased region" description="Low complexity" evidence="2">
    <location>
        <begin position="36"/>
        <end position="46"/>
    </location>
</feature>
<proteinExistence type="predicted"/>
<dbReference type="EMBL" id="MU865295">
    <property type="protein sequence ID" value="KAK4230998.1"/>
    <property type="molecule type" value="Genomic_DNA"/>
</dbReference>
<dbReference type="InterPro" id="IPR039903">
    <property type="entry name" value="Zswim2"/>
</dbReference>
<dbReference type="PROSITE" id="PS50966">
    <property type="entry name" value="ZF_SWIM"/>
    <property type="match status" value="1"/>
</dbReference>
<dbReference type="SUPFAM" id="SSF57850">
    <property type="entry name" value="RING/U-box"/>
    <property type="match status" value="1"/>
</dbReference>
<dbReference type="InterPro" id="IPR007527">
    <property type="entry name" value="Znf_SWIM"/>
</dbReference>
<evidence type="ECO:0000259" key="4">
    <source>
        <dbReference type="PROSITE" id="PS50966"/>
    </source>
</evidence>
<name>A0AAN7BWM2_9PEZI</name>
<feature type="domain" description="SWIM-type" evidence="4">
    <location>
        <begin position="121"/>
        <end position="153"/>
    </location>
</feature>
<dbReference type="InterPro" id="IPR013083">
    <property type="entry name" value="Znf_RING/FYVE/PHD"/>
</dbReference>
<evidence type="ECO:0000259" key="3">
    <source>
        <dbReference type="PROSITE" id="PS50089"/>
    </source>
</evidence>
<dbReference type="Proteomes" id="UP001301958">
    <property type="component" value="Unassembled WGS sequence"/>
</dbReference>
<dbReference type="PROSITE" id="PS50089">
    <property type="entry name" value="ZF_RING_2"/>
    <property type="match status" value="1"/>
</dbReference>
<feature type="compositionally biased region" description="Basic residues" evidence="2">
    <location>
        <begin position="64"/>
        <end position="73"/>
    </location>
</feature>
<dbReference type="CDD" id="cd16494">
    <property type="entry name" value="RING-CH-C4HC3_ZSWM2"/>
    <property type="match status" value="1"/>
</dbReference>
<feature type="domain" description="RING-type" evidence="3">
    <location>
        <begin position="197"/>
        <end position="263"/>
    </location>
</feature>
<evidence type="ECO:0000313" key="5">
    <source>
        <dbReference type="EMBL" id="KAK4230998.1"/>
    </source>
</evidence>
<dbReference type="AlphaFoldDB" id="A0AAN7BWM2"/>
<dbReference type="PANTHER" id="PTHR21540">
    <property type="entry name" value="RING FINGER AND SWIM DOMAIN-CONTAINING PROTEIN 2"/>
    <property type="match status" value="1"/>
</dbReference>